<keyword evidence="3" id="KW-1185">Reference proteome</keyword>
<sequence length="410" mass="45277">MVRSIQDPIDNSVLRNRLPAAFYVVHNNTEEEADIRTSVPFSWNSFTRENIEAHLASRYGSIPSTPFISAYSDFSTTCSAYLQSGVPNLSATILTINTHDLVPAWAVMSNQQIPIWIEQAPLPRVLMDVFAVSHTGYETFQSSAWICVEEIKSAFGLEGDGIEGVWLACGKVMGRMVLAKERVIMLEKISVPKTSKNSERVHGTSRLTGVVPREVCDQETQTEPEETSSSRHILTEHATQTEQIFEPAGQTIPGPQVDLVPYRPTSVILPPDHPHLPSIAEVLSSTHLRSQGLSLHDASKRSQLTSKVTTTSPARTAKSLPPPTPQLQLELPPPPAACLLHPAISSTSPLSLRSAETLAKLEDVRLNGEALKMWITEVIEREKRKKRGKRKSSDTGGGKVEKKDIWNRED</sequence>
<feature type="region of interest" description="Disordered" evidence="1">
    <location>
        <begin position="378"/>
        <end position="410"/>
    </location>
</feature>
<feature type="region of interest" description="Disordered" evidence="1">
    <location>
        <begin position="293"/>
        <end position="324"/>
    </location>
</feature>
<protein>
    <submittedName>
        <fullName evidence="2">Uncharacterized protein</fullName>
    </submittedName>
</protein>
<name>A0A6A6ZIX9_9PLEO</name>
<evidence type="ECO:0000256" key="1">
    <source>
        <dbReference type="SAM" id="MobiDB-lite"/>
    </source>
</evidence>
<organism evidence="2 3">
    <name type="scientific">Ophiobolus disseminans</name>
    <dbReference type="NCBI Taxonomy" id="1469910"/>
    <lineage>
        <taxon>Eukaryota</taxon>
        <taxon>Fungi</taxon>
        <taxon>Dikarya</taxon>
        <taxon>Ascomycota</taxon>
        <taxon>Pezizomycotina</taxon>
        <taxon>Dothideomycetes</taxon>
        <taxon>Pleosporomycetidae</taxon>
        <taxon>Pleosporales</taxon>
        <taxon>Pleosporineae</taxon>
        <taxon>Phaeosphaeriaceae</taxon>
        <taxon>Ophiobolus</taxon>
    </lineage>
</organism>
<evidence type="ECO:0000313" key="2">
    <source>
        <dbReference type="EMBL" id="KAF2821062.1"/>
    </source>
</evidence>
<feature type="compositionally biased region" description="Basic and acidic residues" evidence="1">
    <location>
        <begin position="399"/>
        <end position="410"/>
    </location>
</feature>
<dbReference type="AlphaFoldDB" id="A0A6A6ZIX9"/>
<dbReference type="EMBL" id="MU006238">
    <property type="protein sequence ID" value="KAF2821062.1"/>
    <property type="molecule type" value="Genomic_DNA"/>
</dbReference>
<accession>A0A6A6ZIX9</accession>
<reference evidence="2" key="1">
    <citation type="journal article" date="2020" name="Stud. Mycol.">
        <title>101 Dothideomycetes genomes: a test case for predicting lifestyles and emergence of pathogens.</title>
        <authorList>
            <person name="Haridas S."/>
            <person name="Albert R."/>
            <person name="Binder M."/>
            <person name="Bloem J."/>
            <person name="Labutti K."/>
            <person name="Salamov A."/>
            <person name="Andreopoulos B."/>
            <person name="Baker S."/>
            <person name="Barry K."/>
            <person name="Bills G."/>
            <person name="Bluhm B."/>
            <person name="Cannon C."/>
            <person name="Castanera R."/>
            <person name="Culley D."/>
            <person name="Daum C."/>
            <person name="Ezra D."/>
            <person name="Gonzalez J."/>
            <person name="Henrissat B."/>
            <person name="Kuo A."/>
            <person name="Liang C."/>
            <person name="Lipzen A."/>
            <person name="Lutzoni F."/>
            <person name="Magnuson J."/>
            <person name="Mondo S."/>
            <person name="Nolan M."/>
            <person name="Ohm R."/>
            <person name="Pangilinan J."/>
            <person name="Park H.-J."/>
            <person name="Ramirez L."/>
            <person name="Alfaro M."/>
            <person name="Sun H."/>
            <person name="Tritt A."/>
            <person name="Yoshinaga Y."/>
            <person name="Zwiers L.-H."/>
            <person name="Turgeon B."/>
            <person name="Goodwin S."/>
            <person name="Spatafora J."/>
            <person name="Crous P."/>
            <person name="Grigoriev I."/>
        </authorList>
    </citation>
    <scope>NUCLEOTIDE SEQUENCE</scope>
    <source>
        <strain evidence="2">CBS 113818</strain>
    </source>
</reference>
<proteinExistence type="predicted"/>
<gene>
    <name evidence="2" type="ORF">CC86DRAFT_386610</name>
</gene>
<dbReference type="Proteomes" id="UP000799424">
    <property type="component" value="Unassembled WGS sequence"/>
</dbReference>
<evidence type="ECO:0000313" key="3">
    <source>
        <dbReference type="Proteomes" id="UP000799424"/>
    </source>
</evidence>
<feature type="compositionally biased region" description="Polar residues" evidence="1">
    <location>
        <begin position="301"/>
        <end position="314"/>
    </location>
</feature>